<dbReference type="AlphaFoldDB" id="A0A239A6H5"/>
<organism evidence="1 2">
    <name type="scientific">Actinomadura mexicana</name>
    <dbReference type="NCBI Taxonomy" id="134959"/>
    <lineage>
        <taxon>Bacteria</taxon>
        <taxon>Bacillati</taxon>
        <taxon>Actinomycetota</taxon>
        <taxon>Actinomycetes</taxon>
        <taxon>Streptosporangiales</taxon>
        <taxon>Thermomonosporaceae</taxon>
        <taxon>Actinomadura</taxon>
    </lineage>
</organism>
<evidence type="ECO:0000313" key="1">
    <source>
        <dbReference type="EMBL" id="SNR90698.1"/>
    </source>
</evidence>
<dbReference type="Proteomes" id="UP000198420">
    <property type="component" value="Unassembled WGS sequence"/>
</dbReference>
<dbReference type="EMBL" id="FZNP01000008">
    <property type="protein sequence ID" value="SNR90698.1"/>
    <property type="molecule type" value="Genomic_DNA"/>
</dbReference>
<accession>A0A239A6H5</accession>
<gene>
    <name evidence="1" type="ORF">SAMN06265355_108200</name>
</gene>
<evidence type="ECO:0000313" key="2">
    <source>
        <dbReference type="Proteomes" id="UP000198420"/>
    </source>
</evidence>
<dbReference type="OrthoDB" id="3538611at2"/>
<sequence length="107" mass="11516">MLAHTGPDVLVTYERSGGFAGIHHKVTVDVSGTALVDDEKVALGAAEMRGLEDALGRVATTGSSSEGCQVADHFTYTLTYRGHRATRCRLPSDWRDAVERLEALTGR</sequence>
<proteinExistence type="predicted"/>
<protein>
    <submittedName>
        <fullName evidence="1">Uncharacterized protein</fullName>
    </submittedName>
</protein>
<reference evidence="2" key="1">
    <citation type="submission" date="2017-06" db="EMBL/GenBank/DDBJ databases">
        <authorList>
            <person name="Varghese N."/>
            <person name="Submissions S."/>
        </authorList>
    </citation>
    <scope>NUCLEOTIDE SEQUENCE [LARGE SCALE GENOMIC DNA]</scope>
    <source>
        <strain evidence="2">DSM 44485</strain>
    </source>
</reference>
<keyword evidence="2" id="KW-1185">Reference proteome</keyword>
<dbReference type="RefSeq" id="WP_143227191.1">
    <property type="nucleotide sequence ID" value="NZ_FZNP01000008.1"/>
</dbReference>
<name>A0A239A6H5_9ACTN</name>